<protein>
    <submittedName>
        <fullName evidence="1">Uncharacterized protein</fullName>
    </submittedName>
</protein>
<gene>
    <name evidence="1" type="ORF">PLgW1_46</name>
</gene>
<evidence type="ECO:0000313" key="2">
    <source>
        <dbReference type="Proteomes" id="UP000251251"/>
    </source>
</evidence>
<sequence>MTDESKAIILHGEVYGWVYNGAETVLDDTCVSIHTLLLWESRLGNLCNKSRDLHKAVQTTQSKRAWKRALELRIKVKERLKKDYGFII</sequence>
<keyword evidence="2" id="KW-1185">Reference proteome</keyword>
<accession>A0A2Z2GSX0</accession>
<dbReference type="Proteomes" id="UP000251251">
    <property type="component" value="Segment"/>
</dbReference>
<dbReference type="EMBL" id="KY888143">
    <property type="protein sequence ID" value="ARQ94857.1"/>
    <property type="molecule type" value="Genomic_DNA"/>
</dbReference>
<proteinExistence type="predicted"/>
<name>A0A2Z2GSX0_9CAUD</name>
<reference evidence="1" key="1">
    <citation type="submission" date="2017-04" db="EMBL/GenBank/DDBJ databases">
        <title>Genome sequence and comparative analysis of three virulent Lactococcus garvieae phages, novel phages with genome architecture linking the 936 group phages of Lactococcus lactis.</title>
        <authorList>
            <person name="Hoai T.D."/>
            <person name="Nishiki I."/>
            <person name="Yoshida T."/>
            <person name="Nakai T."/>
        </authorList>
    </citation>
    <scope>NUCLEOTIDE SEQUENCE [LARGE SCALE GENOMIC DNA]</scope>
</reference>
<evidence type="ECO:0000313" key="1">
    <source>
        <dbReference type="EMBL" id="ARQ94857.1"/>
    </source>
</evidence>
<organism evidence="1 2">
    <name type="scientific">Lactococcus phage PLgW-1</name>
    <dbReference type="NCBI Taxonomy" id="1983536"/>
    <lineage>
        <taxon>Viruses</taxon>
        <taxon>Duplodnaviria</taxon>
        <taxon>Heunggongvirae</taxon>
        <taxon>Uroviricota</taxon>
        <taxon>Caudoviricetes</taxon>
        <taxon>Uwajimavirus</taxon>
        <taxon>Uwajimavirus PLgW1</taxon>
    </lineage>
</organism>